<dbReference type="KEGG" id="tot:TOT_040000854"/>
<evidence type="ECO:0000313" key="3">
    <source>
        <dbReference type="Proteomes" id="UP000003786"/>
    </source>
</evidence>
<gene>
    <name evidence="2" type="ORF">TOT_040000854</name>
</gene>
<dbReference type="VEuPathDB" id="PiroplasmaDB:TOT_040000854"/>
<dbReference type="AlphaFoldDB" id="J7MCF9"/>
<evidence type="ECO:0000313" key="2">
    <source>
        <dbReference type="EMBL" id="BAM42487.1"/>
    </source>
</evidence>
<sequence length="151" mass="16975">MFGGVLKALVVIYVSSQYNLWSMAHELNFGKSSFMSKLNSLSDGQDDLITWLYGPYKKVPIYGQDPLDQWLYGPNLSQKPVEENLTTSFKTFKAPAKSTESLEKKFEFSVPKVTENTSHVTSVDVPSDSLSCGDESDEDVPYAPRNIKYPF</sequence>
<dbReference type="OrthoDB" id="10423164at2759"/>
<feature type="region of interest" description="Disordered" evidence="1">
    <location>
        <begin position="119"/>
        <end position="143"/>
    </location>
</feature>
<dbReference type="RefSeq" id="XP_009692788.1">
    <property type="nucleotide sequence ID" value="XM_009694493.1"/>
</dbReference>
<protein>
    <submittedName>
        <fullName evidence="2">Uncharacterized protein</fullName>
    </submittedName>
</protein>
<reference evidence="2 3" key="1">
    <citation type="journal article" date="2012" name="MBio">
        <title>Comparative genome analysis of three eukaryotic parasites with differing abilities to transform leukocytes reveals key mediators of Theileria-induced leukocyte transformation.</title>
        <authorList>
            <person name="Hayashida K."/>
            <person name="Hara Y."/>
            <person name="Abe T."/>
            <person name="Yamasaki C."/>
            <person name="Toyoda A."/>
            <person name="Kosuge T."/>
            <person name="Suzuki Y."/>
            <person name="Sato Y."/>
            <person name="Kawashima S."/>
            <person name="Katayama T."/>
            <person name="Wakaguri H."/>
            <person name="Inoue N."/>
            <person name="Homma K."/>
            <person name="Tada-Umezaki M."/>
            <person name="Yagi Y."/>
            <person name="Fujii Y."/>
            <person name="Habara T."/>
            <person name="Kanehisa M."/>
            <person name="Watanabe H."/>
            <person name="Ito K."/>
            <person name="Gojobori T."/>
            <person name="Sugawara H."/>
            <person name="Imanishi T."/>
            <person name="Weir W."/>
            <person name="Gardner M."/>
            <person name="Pain A."/>
            <person name="Shiels B."/>
            <person name="Hattori M."/>
            <person name="Nene V."/>
            <person name="Sugimoto C."/>
        </authorList>
    </citation>
    <scope>NUCLEOTIDE SEQUENCE [LARGE SCALE GENOMIC DNA]</scope>
    <source>
        <strain evidence="2 3">Shintoku</strain>
    </source>
</reference>
<keyword evidence="3" id="KW-1185">Reference proteome</keyword>
<proteinExistence type="predicted"/>
<organism evidence="2 3">
    <name type="scientific">Theileria orientalis strain Shintoku</name>
    <dbReference type="NCBI Taxonomy" id="869250"/>
    <lineage>
        <taxon>Eukaryota</taxon>
        <taxon>Sar</taxon>
        <taxon>Alveolata</taxon>
        <taxon>Apicomplexa</taxon>
        <taxon>Aconoidasida</taxon>
        <taxon>Piroplasmida</taxon>
        <taxon>Theileriidae</taxon>
        <taxon>Theileria</taxon>
    </lineage>
</organism>
<name>J7MCF9_THEOR</name>
<accession>J7MCF9</accession>
<dbReference type="EMBL" id="AP011949">
    <property type="protein sequence ID" value="BAM42487.1"/>
    <property type="molecule type" value="Genomic_DNA"/>
</dbReference>
<evidence type="ECO:0000256" key="1">
    <source>
        <dbReference type="SAM" id="MobiDB-lite"/>
    </source>
</evidence>
<dbReference type="GeneID" id="20716891"/>
<dbReference type="Proteomes" id="UP000003786">
    <property type="component" value="Chromosome 4"/>
</dbReference>